<comment type="similarity">
    <text evidence="5">Belongs to the protein kinase superfamily. CMGC Ser/Thr protein kinase family. CDC2/CDKX subfamily.</text>
</comment>
<keyword evidence="17" id="KW-0539">Nucleus</keyword>
<comment type="cofactor">
    <cofactor evidence="1">
        <name>Mg(2+)</name>
        <dbReference type="ChEBI" id="CHEBI:18420"/>
    </cofactor>
</comment>
<dbReference type="EMBL" id="JAWZYT010000615">
    <property type="protein sequence ID" value="KAK4321134.1"/>
    <property type="molecule type" value="Genomic_DNA"/>
</dbReference>
<dbReference type="GO" id="GO:0005634">
    <property type="term" value="C:nucleus"/>
    <property type="evidence" value="ECO:0007669"/>
    <property type="project" value="UniProtKB-SubCell"/>
</dbReference>
<keyword evidence="7" id="KW-0963">Cytoplasm</keyword>
<dbReference type="GO" id="GO:0004674">
    <property type="term" value="F:protein serine/threonine kinase activity"/>
    <property type="evidence" value="ECO:0007669"/>
    <property type="project" value="UniProtKB-KW"/>
</dbReference>
<keyword evidence="12 21" id="KW-0547">Nucleotide-binding</keyword>
<keyword evidence="8" id="KW-0723">Serine/threonine-protein kinase</keyword>
<evidence type="ECO:0000256" key="12">
    <source>
        <dbReference type="ARBA" id="ARBA00022741"/>
    </source>
</evidence>
<dbReference type="InterPro" id="IPR050117">
    <property type="entry name" value="MAPK"/>
</dbReference>
<dbReference type="Proteomes" id="UP001292094">
    <property type="component" value="Unassembled WGS sequence"/>
</dbReference>
<evidence type="ECO:0000256" key="3">
    <source>
        <dbReference type="ARBA" id="ARBA00004138"/>
    </source>
</evidence>
<dbReference type="Gene3D" id="3.30.200.20">
    <property type="entry name" value="Phosphorylase Kinase, domain 1"/>
    <property type="match status" value="1"/>
</dbReference>
<evidence type="ECO:0000256" key="7">
    <source>
        <dbReference type="ARBA" id="ARBA00022490"/>
    </source>
</evidence>
<evidence type="ECO:0000256" key="19">
    <source>
        <dbReference type="ARBA" id="ARBA00047899"/>
    </source>
</evidence>
<dbReference type="GO" id="GO:0005524">
    <property type="term" value="F:ATP binding"/>
    <property type="evidence" value="ECO:0007669"/>
    <property type="project" value="UniProtKB-UniRule"/>
</dbReference>
<gene>
    <name evidence="24" type="ORF">Pmani_008045</name>
</gene>
<evidence type="ECO:0000256" key="17">
    <source>
        <dbReference type="ARBA" id="ARBA00023242"/>
    </source>
</evidence>
<evidence type="ECO:0000256" key="11">
    <source>
        <dbReference type="ARBA" id="ARBA00022723"/>
    </source>
</evidence>
<evidence type="ECO:0000256" key="1">
    <source>
        <dbReference type="ARBA" id="ARBA00001946"/>
    </source>
</evidence>
<sequence>MAESMNRYVTLNELGTGTYGSVVLGQRIDTGEKVAIKRMKRKFYSWDEAMNLREVKSLKKLSHANVVKLKEVIRENDTLYFVFEYMKENLYQLMKSREKHFSEPMVKNMVGQVLQGLAFMHKHGYFHRDMKPENLLCMGPDLVKIADFGLAREIRSRPPYTDYVSTRWYRAPEVLLRSTTYSSSIDIWAVGAIMAEIYTFRPLFPGSSEIDQIFKICSVIGTPDKRDWPDGYSLAQQMNFKFPQFAATPLASLIPSASADAVQIMTDMLKWNPTRRPTAQQCLRYSFFKDQQKNDINNLAYSLARTRLTTDPVGQNDGMRGGGEVVLGGSNGMKGGGVKGGDARTTNTTTTNNNDTTSTTTTTTHLQNGFHYHHYPHRSSKITLDLDSGVNSKRGHELPFQKSIPRRLHGGGGLQDGGGVGISRGLKPRGAQIKPFVSPMLNINTKSLMRDSNGVLPNSKQQWTSSFRDPPPPPSYDNHNKYDEFEDTKTNHGNLRAVSRSMPGSLLSVQANGINPGVGGPSVVGIRTHTYPSAATNSTNNANGIVSGAMGPTRSNSANANVHGRTNWAAKYLNK</sequence>
<dbReference type="InterPro" id="IPR011009">
    <property type="entry name" value="Kinase-like_dom_sf"/>
</dbReference>
<feature type="compositionally biased region" description="Gly residues" evidence="22">
    <location>
        <begin position="328"/>
        <end position="340"/>
    </location>
</feature>
<dbReference type="PROSITE" id="PS50011">
    <property type="entry name" value="PROTEIN_KINASE_DOM"/>
    <property type="match status" value="1"/>
</dbReference>
<evidence type="ECO:0000256" key="2">
    <source>
        <dbReference type="ARBA" id="ARBA00004123"/>
    </source>
</evidence>
<dbReference type="SMART" id="SM00220">
    <property type="entry name" value="S_TKc"/>
    <property type="match status" value="1"/>
</dbReference>
<evidence type="ECO:0000313" key="24">
    <source>
        <dbReference type="EMBL" id="KAK4321134.1"/>
    </source>
</evidence>
<reference evidence="24" key="1">
    <citation type="submission" date="2023-11" db="EMBL/GenBank/DDBJ databases">
        <title>Genome assemblies of two species of porcelain crab, Petrolisthes cinctipes and Petrolisthes manimaculis (Anomura: Porcellanidae).</title>
        <authorList>
            <person name="Angst P."/>
        </authorList>
    </citation>
    <scope>NUCLEOTIDE SEQUENCE</scope>
    <source>
        <strain evidence="24">PB745_02</strain>
        <tissue evidence="24">Gill</tissue>
    </source>
</reference>
<protein>
    <recommendedName>
        <fullName evidence="6">non-specific serine/threonine protein kinase</fullName>
        <ecNumber evidence="6">2.7.11.1</ecNumber>
    </recommendedName>
</protein>
<dbReference type="CDD" id="cd07830">
    <property type="entry name" value="STKc_MAK_like"/>
    <property type="match status" value="1"/>
</dbReference>
<dbReference type="PROSITE" id="PS00108">
    <property type="entry name" value="PROTEIN_KINASE_ST"/>
    <property type="match status" value="1"/>
</dbReference>
<keyword evidence="16" id="KW-0206">Cytoskeleton</keyword>
<comment type="catalytic activity">
    <reaction evidence="20">
        <text>L-seryl-[protein] + ATP = O-phospho-L-seryl-[protein] + ADP + H(+)</text>
        <dbReference type="Rhea" id="RHEA:17989"/>
        <dbReference type="Rhea" id="RHEA-COMP:9863"/>
        <dbReference type="Rhea" id="RHEA-COMP:11604"/>
        <dbReference type="ChEBI" id="CHEBI:15378"/>
        <dbReference type="ChEBI" id="CHEBI:29999"/>
        <dbReference type="ChEBI" id="CHEBI:30616"/>
        <dbReference type="ChEBI" id="CHEBI:83421"/>
        <dbReference type="ChEBI" id="CHEBI:456216"/>
        <dbReference type="EC" id="2.7.11.1"/>
    </reaction>
</comment>
<dbReference type="GO" id="GO:0005856">
    <property type="term" value="C:cytoskeleton"/>
    <property type="evidence" value="ECO:0007669"/>
    <property type="project" value="UniProtKB-SubCell"/>
</dbReference>
<comment type="catalytic activity">
    <reaction evidence="19">
        <text>L-threonyl-[protein] + ATP = O-phospho-L-threonyl-[protein] + ADP + H(+)</text>
        <dbReference type="Rhea" id="RHEA:46608"/>
        <dbReference type="Rhea" id="RHEA-COMP:11060"/>
        <dbReference type="Rhea" id="RHEA-COMP:11605"/>
        <dbReference type="ChEBI" id="CHEBI:15378"/>
        <dbReference type="ChEBI" id="CHEBI:30013"/>
        <dbReference type="ChEBI" id="CHEBI:30616"/>
        <dbReference type="ChEBI" id="CHEBI:61977"/>
        <dbReference type="ChEBI" id="CHEBI:456216"/>
        <dbReference type="EC" id="2.7.11.1"/>
    </reaction>
</comment>
<evidence type="ECO:0000256" key="14">
    <source>
        <dbReference type="ARBA" id="ARBA00022840"/>
    </source>
</evidence>
<evidence type="ECO:0000256" key="5">
    <source>
        <dbReference type="ARBA" id="ARBA00006485"/>
    </source>
</evidence>
<feature type="compositionally biased region" description="Polar residues" evidence="22">
    <location>
        <begin position="458"/>
        <end position="467"/>
    </location>
</feature>
<evidence type="ECO:0000313" key="25">
    <source>
        <dbReference type="Proteomes" id="UP001292094"/>
    </source>
</evidence>
<evidence type="ECO:0000256" key="8">
    <source>
        <dbReference type="ARBA" id="ARBA00022527"/>
    </source>
</evidence>
<dbReference type="Gene3D" id="1.10.510.10">
    <property type="entry name" value="Transferase(Phosphotransferase) domain 1"/>
    <property type="match status" value="1"/>
</dbReference>
<evidence type="ECO:0000256" key="15">
    <source>
        <dbReference type="ARBA" id="ARBA00022842"/>
    </source>
</evidence>
<evidence type="ECO:0000256" key="9">
    <source>
        <dbReference type="ARBA" id="ARBA00022553"/>
    </source>
</evidence>
<dbReference type="SUPFAM" id="SSF56112">
    <property type="entry name" value="Protein kinase-like (PK-like)"/>
    <property type="match status" value="1"/>
</dbReference>
<dbReference type="PROSITE" id="PS00107">
    <property type="entry name" value="PROTEIN_KINASE_ATP"/>
    <property type="match status" value="1"/>
</dbReference>
<name>A0AAE1Q7B5_9EUCA</name>
<feature type="region of interest" description="Disordered" evidence="22">
    <location>
        <begin position="458"/>
        <end position="482"/>
    </location>
</feature>
<keyword evidence="11" id="KW-0479">Metal-binding</keyword>
<dbReference type="PANTHER" id="PTHR24055">
    <property type="entry name" value="MITOGEN-ACTIVATED PROTEIN KINASE"/>
    <property type="match status" value="1"/>
</dbReference>
<feature type="compositionally biased region" description="Low complexity" evidence="22">
    <location>
        <begin position="345"/>
        <end position="360"/>
    </location>
</feature>
<dbReference type="AlphaFoldDB" id="A0AAE1Q7B5"/>
<evidence type="ECO:0000256" key="4">
    <source>
        <dbReference type="ARBA" id="ARBA00004245"/>
    </source>
</evidence>
<keyword evidence="13" id="KW-0418">Kinase</keyword>
<evidence type="ECO:0000256" key="20">
    <source>
        <dbReference type="ARBA" id="ARBA00048679"/>
    </source>
</evidence>
<organism evidence="24 25">
    <name type="scientific">Petrolisthes manimaculis</name>
    <dbReference type="NCBI Taxonomy" id="1843537"/>
    <lineage>
        <taxon>Eukaryota</taxon>
        <taxon>Metazoa</taxon>
        <taxon>Ecdysozoa</taxon>
        <taxon>Arthropoda</taxon>
        <taxon>Crustacea</taxon>
        <taxon>Multicrustacea</taxon>
        <taxon>Malacostraca</taxon>
        <taxon>Eumalacostraca</taxon>
        <taxon>Eucarida</taxon>
        <taxon>Decapoda</taxon>
        <taxon>Pleocyemata</taxon>
        <taxon>Anomura</taxon>
        <taxon>Galatheoidea</taxon>
        <taxon>Porcellanidae</taxon>
        <taxon>Petrolisthes</taxon>
    </lineage>
</organism>
<comment type="caution">
    <text evidence="24">The sequence shown here is derived from an EMBL/GenBank/DDBJ whole genome shotgun (WGS) entry which is preliminary data.</text>
</comment>
<dbReference type="FunFam" id="3.30.200.20:FF:000071">
    <property type="entry name" value="serine/threonine-protein kinase MAK isoform X1"/>
    <property type="match status" value="1"/>
</dbReference>
<accession>A0AAE1Q7B5</accession>
<proteinExistence type="inferred from homology"/>
<keyword evidence="10" id="KW-0808">Transferase</keyword>
<evidence type="ECO:0000256" key="10">
    <source>
        <dbReference type="ARBA" id="ARBA00022679"/>
    </source>
</evidence>
<dbReference type="InterPro" id="IPR017441">
    <property type="entry name" value="Protein_kinase_ATP_BS"/>
</dbReference>
<keyword evidence="18" id="KW-0966">Cell projection</keyword>
<keyword evidence="25" id="KW-1185">Reference proteome</keyword>
<evidence type="ECO:0000256" key="21">
    <source>
        <dbReference type="PROSITE-ProRule" id="PRU10141"/>
    </source>
</evidence>
<evidence type="ECO:0000256" key="22">
    <source>
        <dbReference type="SAM" id="MobiDB-lite"/>
    </source>
</evidence>
<feature type="domain" description="Protein kinase" evidence="23">
    <location>
        <begin position="8"/>
        <end position="288"/>
    </location>
</feature>
<evidence type="ECO:0000256" key="6">
    <source>
        <dbReference type="ARBA" id="ARBA00012513"/>
    </source>
</evidence>
<evidence type="ECO:0000256" key="18">
    <source>
        <dbReference type="ARBA" id="ARBA00023273"/>
    </source>
</evidence>
<keyword evidence="14 21" id="KW-0067">ATP-binding</keyword>
<evidence type="ECO:0000256" key="13">
    <source>
        <dbReference type="ARBA" id="ARBA00022777"/>
    </source>
</evidence>
<dbReference type="InterPro" id="IPR008271">
    <property type="entry name" value="Ser/Thr_kinase_AS"/>
</dbReference>
<dbReference type="Pfam" id="PF00069">
    <property type="entry name" value="Pkinase"/>
    <property type="match status" value="1"/>
</dbReference>
<dbReference type="FunFam" id="1.10.510.10:FF:000104">
    <property type="entry name" value="serine/threonine-protein kinase MAK isoform X1"/>
    <property type="match status" value="1"/>
</dbReference>
<feature type="region of interest" description="Disordered" evidence="22">
    <location>
        <begin position="328"/>
        <end position="360"/>
    </location>
</feature>
<feature type="binding site" evidence="21">
    <location>
        <position position="37"/>
    </location>
    <ligand>
        <name>ATP</name>
        <dbReference type="ChEBI" id="CHEBI:30616"/>
    </ligand>
</feature>
<evidence type="ECO:0000259" key="23">
    <source>
        <dbReference type="PROSITE" id="PS50011"/>
    </source>
</evidence>
<dbReference type="GO" id="GO:0005929">
    <property type="term" value="C:cilium"/>
    <property type="evidence" value="ECO:0007669"/>
    <property type="project" value="UniProtKB-SubCell"/>
</dbReference>
<dbReference type="InterPro" id="IPR000719">
    <property type="entry name" value="Prot_kinase_dom"/>
</dbReference>
<keyword evidence="15" id="KW-0460">Magnesium</keyword>
<dbReference type="EC" id="2.7.11.1" evidence="6"/>
<comment type="subcellular location">
    <subcellularLocation>
        <location evidence="3">Cell projection</location>
        <location evidence="3">Cilium</location>
    </subcellularLocation>
    <subcellularLocation>
        <location evidence="4">Cytoplasm</location>
        <location evidence="4">Cytoskeleton</location>
    </subcellularLocation>
    <subcellularLocation>
        <location evidence="2">Nucleus</location>
    </subcellularLocation>
</comment>
<dbReference type="GO" id="GO:0046872">
    <property type="term" value="F:metal ion binding"/>
    <property type="evidence" value="ECO:0007669"/>
    <property type="project" value="UniProtKB-KW"/>
</dbReference>
<evidence type="ECO:0000256" key="16">
    <source>
        <dbReference type="ARBA" id="ARBA00023212"/>
    </source>
</evidence>
<keyword evidence="9" id="KW-0597">Phosphoprotein</keyword>